<evidence type="ECO:0000256" key="9">
    <source>
        <dbReference type="ARBA" id="ARBA00023157"/>
    </source>
</evidence>
<evidence type="ECO:0000256" key="2">
    <source>
        <dbReference type="ARBA" id="ARBA00004613"/>
    </source>
</evidence>
<evidence type="ECO:0000256" key="15">
    <source>
        <dbReference type="ARBA" id="ARBA00049745"/>
    </source>
</evidence>
<reference evidence="19" key="1">
    <citation type="submission" date="2019-10" db="EMBL/GenBank/DDBJ databases">
        <authorList>
            <person name="Soares A.E.R."/>
            <person name="Aleixo A."/>
            <person name="Schneider P."/>
            <person name="Miyaki C.Y."/>
            <person name="Schneider M.P."/>
            <person name="Mello C."/>
            <person name="Vasconcelos A.T.R."/>
        </authorList>
    </citation>
    <scope>NUCLEOTIDE SEQUENCE</scope>
    <source>
        <tissue evidence="19">Muscle</tissue>
    </source>
</reference>
<comment type="function">
    <text evidence="13">Through its N-linked glycans ensures anchoring of secretory IgA (sIgA) molecules to mucus lining the epithelial surface to neutralize extracellular pathogens. On its own (free form) may act as a non-specific microbial scavenger to prevent pathogen interaction with epithelial cells.</text>
</comment>
<feature type="compositionally biased region" description="Polar residues" evidence="16">
    <location>
        <begin position="354"/>
        <end position="363"/>
    </location>
</feature>
<evidence type="ECO:0000256" key="5">
    <source>
        <dbReference type="ARBA" id="ARBA00022692"/>
    </source>
</evidence>
<feature type="domain" description="Ig-like" evidence="18">
    <location>
        <begin position="830"/>
        <end position="929"/>
    </location>
</feature>
<name>A0ABQ9DZ67_9PASS</name>
<feature type="compositionally biased region" description="Basic and acidic residues" evidence="16">
    <location>
        <begin position="1103"/>
        <end position="1115"/>
    </location>
</feature>
<evidence type="ECO:0000256" key="16">
    <source>
        <dbReference type="SAM" id="MobiDB-lite"/>
    </source>
</evidence>
<feature type="region of interest" description="Disordered" evidence="16">
    <location>
        <begin position="952"/>
        <end position="990"/>
    </location>
</feature>
<dbReference type="InterPro" id="IPR003599">
    <property type="entry name" value="Ig_sub"/>
</dbReference>
<dbReference type="Proteomes" id="UP001145742">
    <property type="component" value="Unassembled WGS sequence"/>
</dbReference>
<comment type="function">
    <text evidence="12">Mediates selective transcytosis of polymeric IgA and IgM across mucosal epithelial cells. Binds polymeric IgA and IgM at the basolateral surface of epithelial cells. The complex is then transported across the cell to be secreted at the apical surface. During this process, a cleavage occurs that separates the extracellular (known as the secretory component) from the transmembrane segment.</text>
</comment>
<dbReference type="InterPro" id="IPR036179">
    <property type="entry name" value="Ig-like_dom_sf"/>
</dbReference>
<feature type="transmembrane region" description="Helical" evidence="17">
    <location>
        <begin position="435"/>
        <end position="457"/>
    </location>
</feature>
<feature type="domain" description="Ig-like" evidence="18">
    <location>
        <begin position="494"/>
        <end position="605"/>
    </location>
</feature>
<evidence type="ECO:0000256" key="6">
    <source>
        <dbReference type="ARBA" id="ARBA00022729"/>
    </source>
</evidence>
<dbReference type="SMART" id="SM00406">
    <property type="entry name" value="IGv"/>
    <property type="match status" value="5"/>
</dbReference>
<dbReference type="EMBL" id="WHWB01031782">
    <property type="protein sequence ID" value="KAJ7427934.1"/>
    <property type="molecule type" value="Genomic_DNA"/>
</dbReference>
<dbReference type="SMART" id="SM00409">
    <property type="entry name" value="IG"/>
    <property type="match status" value="7"/>
</dbReference>
<feature type="domain" description="Ig-like" evidence="18">
    <location>
        <begin position="724"/>
        <end position="826"/>
    </location>
</feature>
<accession>A0ABQ9DZ67</accession>
<dbReference type="PROSITE" id="PS50835">
    <property type="entry name" value="IG_LIKE"/>
    <property type="match status" value="3"/>
</dbReference>
<evidence type="ECO:0000256" key="10">
    <source>
        <dbReference type="ARBA" id="ARBA00023180"/>
    </source>
</evidence>
<keyword evidence="9" id="KW-1015">Disulfide bond</keyword>
<evidence type="ECO:0000313" key="19">
    <source>
        <dbReference type="EMBL" id="KAJ7427934.1"/>
    </source>
</evidence>
<evidence type="ECO:0000256" key="13">
    <source>
        <dbReference type="ARBA" id="ARBA00049604"/>
    </source>
</evidence>
<dbReference type="InterPro" id="IPR013106">
    <property type="entry name" value="Ig_V-set"/>
</dbReference>
<gene>
    <name evidence="19" type="ORF">WISP_02972</name>
</gene>
<feature type="region of interest" description="Disordered" evidence="16">
    <location>
        <begin position="354"/>
        <end position="383"/>
    </location>
</feature>
<dbReference type="InterPro" id="IPR050671">
    <property type="entry name" value="CD300_family_receptors"/>
</dbReference>
<dbReference type="CDD" id="cd05716">
    <property type="entry name" value="IgV_pIgR_like"/>
    <property type="match status" value="5"/>
</dbReference>
<dbReference type="InterPro" id="IPR007110">
    <property type="entry name" value="Ig-like_dom"/>
</dbReference>
<keyword evidence="20" id="KW-1185">Reference proteome</keyword>
<evidence type="ECO:0000256" key="12">
    <source>
        <dbReference type="ARBA" id="ARBA00049599"/>
    </source>
</evidence>
<comment type="caution">
    <text evidence="19">The sequence shown here is derived from an EMBL/GenBank/DDBJ whole genome shotgun (WGS) entry which is preliminary data.</text>
</comment>
<keyword evidence="11" id="KW-0393">Immunoglobulin domain</keyword>
<evidence type="ECO:0000256" key="4">
    <source>
        <dbReference type="ARBA" id="ARBA00022525"/>
    </source>
</evidence>
<comment type="subunit">
    <text evidence="14">Interacts (mainly via CDR1-like domain) with dimeric IgA. Interacts (mainly via CDR2-like domain) with pentameric IgM.</text>
</comment>
<sequence>MSEGYLGRNWWLRLCPFPAHEQVEGRTHSNSSYSGGVGGSITHQCFYSITPANKYDRKYWCKIAENGVCYTIISSTDFTSEEYVGRVSLQDIPQNGTFAVTMTGLQSSDSGRYRCGIGPTRGGLYASLNLTVLADDAVSRPLQLIQGELHGSVTVLCPSGDTQGGGKRFWCKVGRTSCTLIADSDGYMGRNSLGRIFITPQESSGTFKVLINDLIKEDSGLYKCGIERHSSQEVVLQVTTASALPRRPKFLSGSVRGSLSFKCHYDPKRSYERKSLCRWEGGSCSLLLDTDGFVHESYRGRVQIAGSDPEHGTYTVVMSQLRQEDAGWYWCRAQSGHTEHTSSVKLRIHEEICSSQDPETTTPVKPISSSPAASSTPTRGSTTGLMDVMGAVTKSTTVGIVTKATSTLLPTATPGTFGTSPGGTHQESSSGESHLLPVVLPALALLISITVTVLTLVKIKLQKKMGNAIKMALLAFIFLLALLPAGSAKSRHPPKSTLSSPVFGPRQVYGLVGGSTIVKCFYPPTGVNKHDRKYWCRQSGGSCMTVVSSGGYVAPGFKGRISLTDHPEEENFQINISSLALADAGTYQCGVGVNGRGLSHKVTLNVSQGPPIPEAAELFYVKLHSTWTVTCGFGKDSIYLRKYLCKVEEGGCRSIIDNYEQVNKSYTGRVLLSLVGYEGSFSIMMTQMDWEDTGLYRCGAGEDGEKGANSRELDVFVYEDKKFPQLKSTVVGKTGSSATFECLYEPLRQSSTRTWAKWKPNGYTRIIANDGFVSLPYEGRVAMFENPNNKTVTVILNQLTLKDTAYYWCISSELKEQQSSTELTVVKGEPLLTGPKEVVAQVGSQVDLTCSYPCSYNSYEKYWCKWNMSGCSMVPAAAQRPLGPEATCSSANRTVVLSFAAVTEADDGWYWCGVKRNGVFGEVMAVKLSVTAGDDAKHNPELLDVDAPSHAELPDHAEIPNPAEPGPGARGGAYSDSEVRSGAAPGSSDPGHGSNTLALVLGPVAALLLVIVTAFAIVKYRQMRRSGGSDSNILTPTLSKVFISSLSPDLVSIGSYRTNISMSDFESVKDYSASNSACVKESQETAIGGDEFITTTDTQESAAETKKAKRSSKEDADLAYSTFLLTSGSIAQGSSGGDSPALDVSSSQDQV</sequence>
<evidence type="ECO:0000313" key="20">
    <source>
        <dbReference type="Proteomes" id="UP001145742"/>
    </source>
</evidence>
<dbReference type="PANTHER" id="PTHR11860:SF82">
    <property type="entry name" value="POLYMERIC IMMUNOGLOBULIN RECEPTOR"/>
    <property type="match status" value="1"/>
</dbReference>
<evidence type="ECO:0000256" key="1">
    <source>
        <dbReference type="ARBA" id="ARBA00004251"/>
    </source>
</evidence>
<feature type="transmembrane region" description="Helical" evidence="17">
    <location>
        <begin position="469"/>
        <end position="487"/>
    </location>
</feature>
<dbReference type="Gene3D" id="2.60.40.10">
    <property type="entry name" value="Immunoglobulins"/>
    <property type="match status" value="7"/>
</dbReference>
<dbReference type="PANTHER" id="PTHR11860">
    <property type="entry name" value="POLYMERIC-IMMUNOGLOBULIN RECEPTOR"/>
    <property type="match status" value="1"/>
</dbReference>
<evidence type="ECO:0000259" key="18">
    <source>
        <dbReference type="PROSITE" id="PS50835"/>
    </source>
</evidence>
<keyword evidence="8 17" id="KW-0472">Membrane</keyword>
<keyword evidence="6" id="KW-0732">Signal</keyword>
<dbReference type="Pfam" id="PF07686">
    <property type="entry name" value="V-set"/>
    <property type="match status" value="6"/>
</dbReference>
<keyword evidence="3" id="KW-1003">Cell membrane</keyword>
<organism evidence="19 20">
    <name type="scientific">Willisornis vidua</name>
    <name type="common">Xingu scale-backed antbird</name>
    <dbReference type="NCBI Taxonomy" id="1566151"/>
    <lineage>
        <taxon>Eukaryota</taxon>
        <taxon>Metazoa</taxon>
        <taxon>Chordata</taxon>
        <taxon>Craniata</taxon>
        <taxon>Vertebrata</taxon>
        <taxon>Euteleostomi</taxon>
        <taxon>Archelosauria</taxon>
        <taxon>Archosauria</taxon>
        <taxon>Dinosauria</taxon>
        <taxon>Saurischia</taxon>
        <taxon>Theropoda</taxon>
        <taxon>Coelurosauria</taxon>
        <taxon>Aves</taxon>
        <taxon>Neognathae</taxon>
        <taxon>Neoaves</taxon>
        <taxon>Telluraves</taxon>
        <taxon>Australaves</taxon>
        <taxon>Passeriformes</taxon>
        <taxon>Thamnophilidae</taxon>
        <taxon>Willisornis</taxon>
    </lineage>
</organism>
<keyword evidence="5 17" id="KW-0812">Transmembrane</keyword>
<feature type="transmembrane region" description="Helical" evidence="17">
    <location>
        <begin position="997"/>
        <end position="1018"/>
    </location>
</feature>
<evidence type="ECO:0000256" key="3">
    <source>
        <dbReference type="ARBA" id="ARBA00022475"/>
    </source>
</evidence>
<evidence type="ECO:0000256" key="17">
    <source>
        <dbReference type="SAM" id="Phobius"/>
    </source>
</evidence>
<dbReference type="InterPro" id="IPR013783">
    <property type="entry name" value="Ig-like_fold"/>
</dbReference>
<feature type="region of interest" description="Disordered" evidence="16">
    <location>
        <begin position="1096"/>
        <end position="1115"/>
    </location>
</feature>
<feature type="compositionally biased region" description="Low complexity" evidence="16">
    <location>
        <begin position="368"/>
        <end position="383"/>
    </location>
</feature>
<keyword evidence="7 17" id="KW-1133">Transmembrane helix</keyword>
<dbReference type="SUPFAM" id="SSF48726">
    <property type="entry name" value="Immunoglobulin"/>
    <property type="match status" value="7"/>
</dbReference>
<protein>
    <recommendedName>
        <fullName evidence="15">Polymeric immunoglobulin receptor</fullName>
    </recommendedName>
</protein>
<proteinExistence type="predicted"/>
<evidence type="ECO:0000256" key="11">
    <source>
        <dbReference type="ARBA" id="ARBA00023319"/>
    </source>
</evidence>
<keyword evidence="4" id="KW-0964">Secreted</keyword>
<evidence type="ECO:0000256" key="8">
    <source>
        <dbReference type="ARBA" id="ARBA00023136"/>
    </source>
</evidence>
<evidence type="ECO:0000256" key="14">
    <source>
        <dbReference type="ARBA" id="ARBA00049678"/>
    </source>
</evidence>
<evidence type="ECO:0000256" key="7">
    <source>
        <dbReference type="ARBA" id="ARBA00022989"/>
    </source>
</evidence>
<keyword evidence="10" id="KW-0325">Glycoprotein</keyword>
<feature type="region of interest" description="Disordered" evidence="16">
    <location>
        <begin position="1129"/>
        <end position="1151"/>
    </location>
</feature>
<comment type="subcellular location">
    <subcellularLocation>
        <location evidence="1">Cell membrane</location>
        <topology evidence="1">Single-pass type I membrane protein</topology>
    </subcellularLocation>
    <subcellularLocation>
        <location evidence="2">Secreted</location>
    </subcellularLocation>
</comment>